<sequence length="65" mass="7660">MTEKEYLIQLGKTAYYKYKVIPRGEYVVIYETALEVDSKSELYKIVKEYAEKKVLEVDKNFSLNG</sequence>
<accession>A0A0F9QAZ6</accession>
<reference evidence="1" key="1">
    <citation type="journal article" date="2015" name="Nature">
        <title>Complex archaea that bridge the gap between prokaryotes and eukaryotes.</title>
        <authorList>
            <person name="Spang A."/>
            <person name="Saw J.H."/>
            <person name="Jorgensen S.L."/>
            <person name="Zaremba-Niedzwiedzka K."/>
            <person name="Martijn J."/>
            <person name="Lind A.E."/>
            <person name="van Eijk R."/>
            <person name="Schleper C."/>
            <person name="Guy L."/>
            <person name="Ettema T.J."/>
        </authorList>
    </citation>
    <scope>NUCLEOTIDE SEQUENCE</scope>
</reference>
<protein>
    <submittedName>
        <fullName evidence="1">Uncharacterized protein</fullName>
    </submittedName>
</protein>
<name>A0A0F9QAZ6_9ZZZZ</name>
<proteinExistence type="predicted"/>
<dbReference type="EMBL" id="LAZR01004256">
    <property type="protein sequence ID" value="KKN10311.1"/>
    <property type="molecule type" value="Genomic_DNA"/>
</dbReference>
<organism evidence="1">
    <name type="scientific">marine sediment metagenome</name>
    <dbReference type="NCBI Taxonomy" id="412755"/>
    <lineage>
        <taxon>unclassified sequences</taxon>
        <taxon>metagenomes</taxon>
        <taxon>ecological metagenomes</taxon>
    </lineage>
</organism>
<evidence type="ECO:0000313" key="1">
    <source>
        <dbReference type="EMBL" id="KKN10311.1"/>
    </source>
</evidence>
<dbReference type="AlphaFoldDB" id="A0A0F9QAZ6"/>
<gene>
    <name evidence="1" type="ORF">LCGC14_1037940</name>
</gene>
<comment type="caution">
    <text evidence="1">The sequence shown here is derived from an EMBL/GenBank/DDBJ whole genome shotgun (WGS) entry which is preliminary data.</text>
</comment>